<dbReference type="AlphaFoldDB" id="A0A0A7FTR4"/>
<comment type="function">
    <text evidence="1">May bind long-chain fatty acids, such as palmitate, and may play a role in lipid transport or fatty acid metabolism.</text>
</comment>
<dbReference type="InterPro" id="IPR043168">
    <property type="entry name" value="DegV_C"/>
</dbReference>
<accession>A0A0A7FTR4</accession>
<dbReference type="SUPFAM" id="SSF82549">
    <property type="entry name" value="DAK1/DegV-like"/>
    <property type="match status" value="1"/>
</dbReference>
<name>A0A0A7FTR4_9CLOT</name>
<dbReference type="GO" id="GO:0008289">
    <property type="term" value="F:lipid binding"/>
    <property type="evidence" value="ECO:0007669"/>
    <property type="project" value="UniProtKB-KW"/>
</dbReference>
<sequence length="283" mass="32352">MRKIALITDSSCDLNLSTIEEYNIKMLPLRIIYKDREFLDKVTLTPKELYRTIREEIPTTSLPDLKYTKDVIEKVIEEGYTDAIVITVSSKLSGTYNSLRLLCEDYEKNLNFHFFDTRTLGFPQGAIVLQVTKMIEEKKDLDEILNSLEDIRERTHGFITFETLEFLKRGGRIGRVSGTIGEMLHLKPIVSSNDDGVLYTYAKTRGRKKALSKMRGILEEYLEKGKCRVWILSADCDEEALEFLKNVKNHHNITEISLEEIGAGMGIHTGPGALGMCIYEEKN</sequence>
<dbReference type="PANTHER" id="PTHR33434">
    <property type="entry name" value="DEGV DOMAIN-CONTAINING PROTEIN DR_1986-RELATED"/>
    <property type="match status" value="1"/>
</dbReference>
<dbReference type="Gene3D" id="3.40.50.10170">
    <property type="match status" value="1"/>
</dbReference>
<dbReference type="PANTHER" id="PTHR33434:SF3">
    <property type="entry name" value="DEGV DOMAIN-CONTAINING PROTEIN YITS"/>
    <property type="match status" value="1"/>
</dbReference>
<dbReference type="NCBIfam" id="TIGR00762">
    <property type="entry name" value="DegV"/>
    <property type="match status" value="1"/>
</dbReference>
<dbReference type="STRING" id="1561.NPD11_705"/>
<gene>
    <name evidence="3" type="ORF">U729_2315</name>
</gene>
<dbReference type="KEGG" id="cbv:U729_2315"/>
<organism evidence="3 4">
    <name type="scientific">Clostridium baratii str. Sullivan</name>
    <dbReference type="NCBI Taxonomy" id="1415775"/>
    <lineage>
        <taxon>Bacteria</taxon>
        <taxon>Bacillati</taxon>
        <taxon>Bacillota</taxon>
        <taxon>Clostridia</taxon>
        <taxon>Eubacteriales</taxon>
        <taxon>Clostridiaceae</taxon>
        <taxon>Clostridium</taxon>
    </lineage>
</organism>
<dbReference type="PROSITE" id="PS51482">
    <property type="entry name" value="DEGV"/>
    <property type="match status" value="1"/>
</dbReference>
<proteinExistence type="predicted"/>
<dbReference type="HOGENOM" id="CLU_048251_4_3_9"/>
<keyword evidence="2" id="KW-0446">Lipid-binding</keyword>
<evidence type="ECO:0000313" key="4">
    <source>
        <dbReference type="Proteomes" id="UP000030635"/>
    </source>
</evidence>
<reference evidence="3 4" key="1">
    <citation type="journal article" date="2015" name="Infect. Genet. Evol.">
        <title>Genomic sequences of six botulinum neurotoxin-producing strains representing three clostridial species illustrate the mobility and diversity of botulinum neurotoxin genes.</title>
        <authorList>
            <person name="Smith T.J."/>
            <person name="Hill K.K."/>
            <person name="Xie G."/>
            <person name="Foley B.T."/>
            <person name="Williamson C.H."/>
            <person name="Foster J.T."/>
            <person name="Johnson S.L."/>
            <person name="Chertkov O."/>
            <person name="Teshima H."/>
            <person name="Gibbons H.S."/>
            <person name="Johnsky L.A."/>
            <person name="Karavis M.A."/>
            <person name="Smith L.A."/>
        </authorList>
    </citation>
    <scope>NUCLEOTIDE SEQUENCE [LARGE SCALE GENOMIC DNA]</scope>
    <source>
        <strain evidence="3">Sullivan</strain>
    </source>
</reference>
<dbReference type="InterPro" id="IPR050270">
    <property type="entry name" value="DegV_domain_contain"/>
</dbReference>
<dbReference type="OrthoDB" id="9781230at2"/>
<protein>
    <submittedName>
        <fullName evidence="3">EDD, DegV family domain protein</fullName>
    </submittedName>
</protein>
<keyword evidence="4" id="KW-1185">Reference proteome</keyword>
<dbReference type="InterPro" id="IPR003797">
    <property type="entry name" value="DegV"/>
</dbReference>
<dbReference type="eggNOG" id="COG1307">
    <property type="taxonomic scope" value="Bacteria"/>
</dbReference>
<dbReference type="Proteomes" id="UP000030635">
    <property type="component" value="Chromosome"/>
</dbReference>
<dbReference type="Pfam" id="PF02645">
    <property type="entry name" value="DegV"/>
    <property type="match status" value="1"/>
</dbReference>
<dbReference type="EMBL" id="CP006905">
    <property type="protein sequence ID" value="AIY82958.1"/>
    <property type="molecule type" value="Genomic_DNA"/>
</dbReference>
<evidence type="ECO:0000256" key="1">
    <source>
        <dbReference type="ARBA" id="ARBA00003238"/>
    </source>
</evidence>
<evidence type="ECO:0000313" key="3">
    <source>
        <dbReference type="EMBL" id="AIY82958.1"/>
    </source>
</evidence>
<dbReference type="RefSeq" id="WP_039315108.1">
    <property type="nucleotide sequence ID" value="NZ_CP006905.1"/>
</dbReference>
<evidence type="ECO:0000256" key="2">
    <source>
        <dbReference type="ARBA" id="ARBA00023121"/>
    </source>
</evidence>
<dbReference type="Gene3D" id="3.30.1180.10">
    <property type="match status" value="1"/>
</dbReference>